<proteinExistence type="predicted"/>
<evidence type="ECO:0000313" key="3">
    <source>
        <dbReference type="EMBL" id="CAE0773843.1"/>
    </source>
</evidence>
<dbReference type="AlphaFoldDB" id="A0A6T0AJE2"/>
<keyword evidence="1" id="KW-0812">Transmembrane</keyword>
<keyword evidence="1" id="KW-0472">Membrane</keyword>
<reference evidence="3" key="1">
    <citation type="submission" date="2021-01" db="EMBL/GenBank/DDBJ databases">
        <authorList>
            <person name="Corre E."/>
            <person name="Pelletier E."/>
            <person name="Niang G."/>
            <person name="Scheremetjew M."/>
            <person name="Finn R."/>
            <person name="Kale V."/>
            <person name="Holt S."/>
            <person name="Cochrane G."/>
            <person name="Meng A."/>
            <person name="Brown T."/>
            <person name="Cohen L."/>
        </authorList>
    </citation>
    <scope>NUCLEOTIDE SEQUENCE</scope>
    <source>
        <strain evidence="3">CCMP645</strain>
    </source>
</reference>
<feature type="transmembrane region" description="Helical" evidence="1">
    <location>
        <begin position="33"/>
        <end position="57"/>
    </location>
</feature>
<accession>A0A6T0AJE2</accession>
<gene>
    <name evidence="2" type="ORF">PCAR00345_LOCUS26454</name>
    <name evidence="3" type="ORF">PCAR00345_LOCUS26455</name>
</gene>
<organism evidence="3">
    <name type="scientific">Chrysotila carterae</name>
    <name type="common">Marine alga</name>
    <name type="synonym">Syracosphaera carterae</name>
    <dbReference type="NCBI Taxonomy" id="13221"/>
    <lineage>
        <taxon>Eukaryota</taxon>
        <taxon>Haptista</taxon>
        <taxon>Haptophyta</taxon>
        <taxon>Prymnesiophyceae</taxon>
        <taxon>Isochrysidales</taxon>
        <taxon>Isochrysidaceae</taxon>
        <taxon>Chrysotila</taxon>
    </lineage>
</organism>
<evidence type="ECO:0000313" key="2">
    <source>
        <dbReference type="EMBL" id="CAE0773842.1"/>
    </source>
</evidence>
<feature type="transmembrane region" description="Helical" evidence="1">
    <location>
        <begin position="7"/>
        <end position="27"/>
    </location>
</feature>
<name>A0A6T0AJE2_CHRCT</name>
<keyword evidence="1" id="KW-1133">Transmembrane helix</keyword>
<evidence type="ECO:0000256" key="1">
    <source>
        <dbReference type="SAM" id="Phobius"/>
    </source>
</evidence>
<protein>
    <submittedName>
        <fullName evidence="3">Uncharacterized protein</fullName>
    </submittedName>
</protein>
<dbReference type="EMBL" id="HBIZ01041424">
    <property type="protein sequence ID" value="CAE0773842.1"/>
    <property type="molecule type" value="Transcribed_RNA"/>
</dbReference>
<dbReference type="EMBL" id="HBIZ01041425">
    <property type="protein sequence ID" value="CAE0773843.1"/>
    <property type="molecule type" value="Transcribed_RNA"/>
</dbReference>
<sequence>MPYFRLMIAMGVLGCITCLGSVITAISLALDNWYAAVVIIGAWVCWGFCTFLCGFIIRCGARGIRGHRCCGPPTTNHLSRCGDALPLQAHATASTCTRDRGDAPATLNAPQEARLDIQVANMGAMPVSPALSSSTPDA</sequence>